<dbReference type="RefSeq" id="WP_053984939.1">
    <property type="nucleotide sequence ID" value="NZ_JAQIFT010000006.1"/>
</dbReference>
<organism evidence="2 3">
    <name type="scientific">Holtiella tumoricola</name>
    <dbReference type="NCBI Taxonomy" id="3018743"/>
    <lineage>
        <taxon>Bacteria</taxon>
        <taxon>Bacillati</taxon>
        <taxon>Bacillota</taxon>
        <taxon>Clostridia</taxon>
        <taxon>Lachnospirales</taxon>
        <taxon>Cellulosilyticaceae</taxon>
        <taxon>Holtiella</taxon>
    </lineage>
</organism>
<dbReference type="EMBL" id="JAQIFT010000006">
    <property type="protein sequence ID" value="MDA3729999.1"/>
    <property type="molecule type" value="Genomic_DNA"/>
</dbReference>
<proteinExistence type="predicted"/>
<evidence type="ECO:0000313" key="2">
    <source>
        <dbReference type="EMBL" id="MDA3729999.1"/>
    </source>
</evidence>
<dbReference type="Proteomes" id="UP001169242">
    <property type="component" value="Unassembled WGS sequence"/>
</dbReference>
<evidence type="ECO:0000313" key="3">
    <source>
        <dbReference type="Proteomes" id="UP001169242"/>
    </source>
</evidence>
<protein>
    <submittedName>
        <fullName evidence="2">Uncharacterized protein</fullName>
    </submittedName>
</protein>
<keyword evidence="3" id="KW-1185">Reference proteome</keyword>
<gene>
    <name evidence="2" type="ORF">PBV87_00530</name>
</gene>
<dbReference type="AlphaFoldDB" id="A0AA42DJB5"/>
<evidence type="ECO:0000256" key="1">
    <source>
        <dbReference type="SAM" id="Phobius"/>
    </source>
</evidence>
<feature type="transmembrane region" description="Helical" evidence="1">
    <location>
        <begin position="6"/>
        <end position="32"/>
    </location>
</feature>
<accession>A0AA42DJB5</accession>
<keyword evidence="1" id="KW-0812">Transmembrane</keyword>
<keyword evidence="1" id="KW-1133">Transmembrane helix</keyword>
<reference evidence="2" key="1">
    <citation type="journal article" date="2023" name="Int. J. Syst. Evol. Microbiol.">
        <title>&lt;i&gt;Holtiella tumoricola&lt;/i&gt; gen. nov. sp. nov., isolated from a human clinical sample.</title>
        <authorList>
            <person name="Allen-Vercoe E."/>
            <person name="Daigneault M.C."/>
            <person name="Vancuren S.J."/>
            <person name="Cochrane K."/>
            <person name="O'Neal L.L."/>
            <person name="Sankaranarayanan K."/>
            <person name="Lawson P.A."/>
        </authorList>
    </citation>
    <scope>NUCLEOTIDE SEQUENCE</scope>
    <source>
        <strain evidence="2">CC70A</strain>
    </source>
</reference>
<feature type="transmembrane region" description="Helical" evidence="1">
    <location>
        <begin position="53"/>
        <end position="72"/>
    </location>
</feature>
<comment type="caution">
    <text evidence="2">The sequence shown here is derived from an EMBL/GenBank/DDBJ whole genome shotgun (WGS) entry which is preliminary data.</text>
</comment>
<name>A0AA42DJB5_9FIRM</name>
<keyword evidence="1" id="KW-0472">Membrane</keyword>
<sequence>MLSNDYSLFFILCGIPILFSLFASDKTILFILNSRFHRDYPHKNIKKYSLFKRIELCCISLILEIAVALLMTYPNFDINYYALVIIFFIAIEWLLEVKLFGPN</sequence>
<feature type="transmembrane region" description="Helical" evidence="1">
    <location>
        <begin position="78"/>
        <end position="95"/>
    </location>
</feature>